<dbReference type="PANTHER" id="PTHR26450">
    <property type="entry name" value="OLFACTORY RECEPTOR 56B1-RELATED"/>
    <property type="match status" value="1"/>
</dbReference>
<dbReference type="AlphaFoldDB" id="A0A8J6EG17"/>
<keyword evidence="2 12" id="KW-1003">Cell membrane</keyword>
<evidence type="ECO:0000256" key="8">
    <source>
        <dbReference type="ARBA" id="ARBA00023136"/>
    </source>
</evidence>
<evidence type="ECO:0000256" key="3">
    <source>
        <dbReference type="ARBA" id="ARBA00022606"/>
    </source>
</evidence>
<accession>A0A8J6EG17</accession>
<evidence type="ECO:0000256" key="4">
    <source>
        <dbReference type="ARBA" id="ARBA00022692"/>
    </source>
</evidence>
<keyword evidence="3 12" id="KW-0716">Sensory transduction</keyword>
<reference evidence="14" key="1">
    <citation type="thesis" date="2020" institute="ProQuest LLC" country="789 East Eisenhower Parkway, Ann Arbor, MI, USA">
        <title>Comparative Genomics and Chromosome Evolution.</title>
        <authorList>
            <person name="Mudd A.B."/>
        </authorList>
    </citation>
    <scope>NUCLEOTIDE SEQUENCE</scope>
    <source>
        <strain evidence="14">HN-11 Male</strain>
        <tissue evidence="14">Kidney and liver</tissue>
    </source>
</reference>
<keyword evidence="15" id="KW-1185">Reference proteome</keyword>
<evidence type="ECO:0000313" key="15">
    <source>
        <dbReference type="Proteomes" id="UP000770717"/>
    </source>
</evidence>
<evidence type="ECO:0000313" key="14">
    <source>
        <dbReference type="EMBL" id="KAG9468299.1"/>
    </source>
</evidence>
<evidence type="ECO:0000256" key="1">
    <source>
        <dbReference type="ARBA" id="ARBA00004651"/>
    </source>
</evidence>
<dbReference type="OrthoDB" id="5969463at2759"/>
<protein>
    <recommendedName>
        <fullName evidence="12">Olfactory receptor</fullName>
    </recommendedName>
</protein>
<dbReference type="Proteomes" id="UP000770717">
    <property type="component" value="Unassembled WGS sequence"/>
</dbReference>
<evidence type="ECO:0000256" key="6">
    <source>
        <dbReference type="ARBA" id="ARBA00022989"/>
    </source>
</evidence>
<dbReference type="InterPro" id="IPR017452">
    <property type="entry name" value="GPCR_Rhodpsn_7TM"/>
</dbReference>
<evidence type="ECO:0000256" key="2">
    <source>
        <dbReference type="ARBA" id="ARBA00022475"/>
    </source>
</evidence>
<dbReference type="EMBL" id="WNTK01000940">
    <property type="protein sequence ID" value="KAG9468299.1"/>
    <property type="molecule type" value="Genomic_DNA"/>
</dbReference>
<keyword evidence="9 11" id="KW-0675">Receptor</keyword>
<evidence type="ECO:0000256" key="7">
    <source>
        <dbReference type="ARBA" id="ARBA00023040"/>
    </source>
</evidence>
<feature type="transmembrane region" description="Helical" evidence="12">
    <location>
        <begin position="145"/>
        <end position="168"/>
    </location>
</feature>
<name>A0A8J6EG17_ELECQ</name>
<dbReference type="Pfam" id="PF13853">
    <property type="entry name" value="7tm_4"/>
    <property type="match status" value="1"/>
</dbReference>
<dbReference type="SUPFAM" id="SSF81321">
    <property type="entry name" value="Family A G protein-coupled receptor-like"/>
    <property type="match status" value="1"/>
</dbReference>
<dbReference type="PROSITE" id="PS50262">
    <property type="entry name" value="G_PROTEIN_RECEP_F1_2"/>
    <property type="match status" value="1"/>
</dbReference>
<dbReference type="InterPro" id="IPR000276">
    <property type="entry name" value="GPCR_Rhodpsn"/>
</dbReference>
<sequence>MAVYHLDRSTNFSHTMFLILGFPDLFDHRSLLIAPFLLVYVVILLANCLIMSRIWVEKALQSPMYMLISALFTVNVSCTTAIMPPFLISLATSVFRISLGSCLVQMFFIYLTVILESSVVVLMALDRYVAICKPLRYHDIMTTQFLLLLMMVCLLRGVLLVCPIVILVSKVQFCGSNIIRSFACENMVLLNLGCGDISKEQITGLYVRIFVSVCDGSLILISYMNILNTAMKIIRGPALNKALNTCSTHLIVAMLIYTCGFLSSIVYRIGDAIQINMQNLTSAIYFFFPAMVNPIIYGLRVKEIRICLLKVYGKRKVNIKGILRDSNIDSISS</sequence>
<evidence type="ECO:0000256" key="12">
    <source>
        <dbReference type="RuleBase" id="RU363047"/>
    </source>
</evidence>
<gene>
    <name evidence="14" type="ORF">GDO78_023023</name>
</gene>
<keyword evidence="6 12" id="KW-1133">Transmembrane helix</keyword>
<evidence type="ECO:0000256" key="9">
    <source>
        <dbReference type="ARBA" id="ARBA00023170"/>
    </source>
</evidence>
<comment type="similarity">
    <text evidence="11">Belongs to the G-protein coupled receptor 1 family.</text>
</comment>
<feature type="transmembrane region" description="Helical" evidence="12">
    <location>
        <begin position="248"/>
        <end position="270"/>
    </location>
</feature>
<dbReference type="GO" id="GO:0004930">
    <property type="term" value="F:G protein-coupled receptor activity"/>
    <property type="evidence" value="ECO:0007669"/>
    <property type="project" value="UniProtKB-KW"/>
</dbReference>
<keyword evidence="4 11" id="KW-0812">Transmembrane</keyword>
<keyword evidence="5 12" id="KW-0552">Olfaction</keyword>
<comment type="subcellular location">
    <subcellularLocation>
        <location evidence="1 12">Cell membrane</location>
        <topology evidence="1 12">Multi-pass membrane protein</topology>
    </subcellularLocation>
</comment>
<organism evidence="14 15">
    <name type="scientific">Eleutherodactylus coqui</name>
    <name type="common">Puerto Rican coqui</name>
    <dbReference type="NCBI Taxonomy" id="57060"/>
    <lineage>
        <taxon>Eukaryota</taxon>
        <taxon>Metazoa</taxon>
        <taxon>Chordata</taxon>
        <taxon>Craniata</taxon>
        <taxon>Vertebrata</taxon>
        <taxon>Euteleostomi</taxon>
        <taxon>Amphibia</taxon>
        <taxon>Batrachia</taxon>
        <taxon>Anura</taxon>
        <taxon>Neobatrachia</taxon>
        <taxon>Hyloidea</taxon>
        <taxon>Eleutherodactylidae</taxon>
        <taxon>Eleutherodactylinae</taxon>
        <taxon>Eleutherodactylus</taxon>
        <taxon>Eleutherodactylus</taxon>
    </lineage>
</organism>
<dbReference type="Gene3D" id="1.20.1070.10">
    <property type="entry name" value="Rhodopsin 7-helix transmembrane proteins"/>
    <property type="match status" value="1"/>
</dbReference>
<evidence type="ECO:0000259" key="13">
    <source>
        <dbReference type="PROSITE" id="PS50262"/>
    </source>
</evidence>
<evidence type="ECO:0000256" key="11">
    <source>
        <dbReference type="RuleBase" id="RU000688"/>
    </source>
</evidence>
<dbReference type="InterPro" id="IPR050402">
    <property type="entry name" value="OR51/52/56-like"/>
</dbReference>
<dbReference type="GO" id="GO:0005886">
    <property type="term" value="C:plasma membrane"/>
    <property type="evidence" value="ECO:0007669"/>
    <property type="project" value="UniProtKB-SubCell"/>
</dbReference>
<dbReference type="PRINTS" id="PR00237">
    <property type="entry name" value="GPCRRHODOPSN"/>
</dbReference>
<dbReference type="FunFam" id="1.20.1070.10:FF:000013">
    <property type="entry name" value="Olfactory receptor"/>
    <property type="match status" value="1"/>
</dbReference>
<keyword evidence="8 12" id="KW-0472">Membrane</keyword>
<dbReference type="GO" id="GO:0004984">
    <property type="term" value="F:olfactory receptor activity"/>
    <property type="evidence" value="ECO:0007669"/>
    <property type="project" value="InterPro"/>
</dbReference>
<dbReference type="PRINTS" id="PR00245">
    <property type="entry name" value="OLFACTORYR"/>
</dbReference>
<feature type="transmembrane region" description="Helical" evidence="12">
    <location>
        <begin position="107"/>
        <end position="125"/>
    </location>
</feature>
<dbReference type="PROSITE" id="PS00237">
    <property type="entry name" value="G_PROTEIN_RECEP_F1_1"/>
    <property type="match status" value="1"/>
</dbReference>
<feature type="transmembrane region" description="Helical" evidence="12">
    <location>
        <begin position="32"/>
        <end position="52"/>
    </location>
</feature>
<comment type="caution">
    <text evidence="14">The sequence shown here is derived from an EMBL/GenBank/DDBJ whole genome shotgun (WGS) entry which is preliminary data.</text>
</comment>
<keyword evidence="7 11" id="KW-0297">G-protein coupled receptor</keyword>
<dbReference type="InterPro" id="IPR000725">
    <property type="entry name" value="Olfact_rcpt"/>
</dbReference>
<evidence type="ECO:0000256" key="5">
    <source>
        <dbReference type="ARBA" id="ARBA00022725"/>
    </source>
</evidence>
<feature type="domain" description="G-protein coupled receptors family 1 profile" evidence="13">
    <location>
        <begin position="46"/>
        <end position="297"/>
    </location>
</feature>
<feature type="transmembrane region" description="Helical" evidence="12">
    <location>
        <begin position="64"/>
        <end position="87"/>
    </location>
</feature>
<proteinExistence type="inferred from homology"/>
<keyword evidence="10 11" id="KW-0807">Transducer</keyword>
<evidence type="ECO:0000256" key="10">
    <source>
        <dbReference type="ARBA" id="ARBA00023224"/>
    </source>
</evidence>
<feature type="transmembrane region" description="Helical" evidence="12">
    <location>
        <begin position="282"/>
        <end position="299"/>
    </location>
</feature>
<feature type="transmembrane region" description="Helical" evidence="12">
    <location>
        <begin position="205"/>
        <end position="227"/>
    </location>
</feature>
<dbReference type="PANTHER" id="PTHR26450:SF439">
    <property type="entry name" value="OLFACTORY RECEPTOR"/>
    <property type="match status" value="1"/>
</dbReference>